<evidence type="ECO:0000313" key="1">
    <source>
        <dbReference type="EMBL" id="KAK2942423.1"/>
    </source>
</evidence>
<protein>
    <submittedName>
        <fullName evidence="1">Uncharacterized protein</fullName>
    </submittedName>
</protein>
<organism evidence="1 2">
    <name type="scientific">Blattamonas nauphoetae</name>
    <dbReference type="NCBI Taxonomy" id="2049346"/>
    <lineage>
        <taxon>Eukaryota</taxon>
        <taxon>Metamonada</taxon>
        <taxon>Preaxostyla</taxon>
        <taxon>Oxymonadida</taxon>
        <taxon>Blattamonas</taxon>
    </lineage>
</organism>
<sequence length="171" mass="19034">MERLLGADLPYPTIPSERKSTHVIPPTWNIWLWLCPIHPSDTSELVNELPQYRKPGSSSRQENTTPCRASEHMWGEAGKWRKCRGADIAMCFSSRSCCVCCPLLLLLLFHARLRRECPVETSESLGVCAQASQRPQLFSVSTMHDAVVSAVGKEKVSERGMGGGEKEHVPS</sequence>
<dbReference type="EMBL" id="JARBJD010000409">
    <property type="protein sequence ID" value="KAK2942423.1"/>
    <property type="molecule type" value="Genomic_DNA"/>
</dbReference>
<comment type="caution">
    <text evidence="1">The sequence shown here is derived from an EMBL/GenBank/DDBJ whole genome shotgun (WGS) entry which is preliminary data.</text>
</comment>
<reference evidence="1 2" key="1">
    <citation type="journal article" date="2022" name="bioRxiv">
        <title>Genomics of Preaxostyla Flagellates Illuminates Evolutionary Transitions and the Path Towards Mitochondrial Loss.</title>
        <authorList>
            <person name="Novak L.V.F."/>
            <person name="Treitli S.C."/>
            <person name="Pyrih J."/>
            <person name="Halakuc P."/>
            <person name="Pipaliya S.V."/>
            <person name="Vacek V."/>
            <person name="Brzon O."/>
            <person name="Soukal P."/>
            <person name="Eme L."/>
            <person name="Dacks J.B."/>
            <person name="Karnkowska A."/>
            <person name="Elias M."/>
            <person name="Hampl V."/>
        </authorList>
    </citation>
    <scope>NUCLEOTIDE SEQUENCE [LARGE SCALE GENOMIC DNA]</scope>
    <source>
        <strain evidence="1">NAU3</strain>
        <tissue evidence="1">Gut</tissue>
    </source>
</reference>
<evidence type="ECO:0000313" key="2">
    <source>
        <dbReference type="Proteomes" id="UP001281761"/>
    </source>
</evidence>
<dbReference type="Proteomes" id="UP001281761">
    <property type="component" value="Unassembled WGS sequence"/>
</dbReference>
<gene>
    <name evidence="1" type="ORF">BLNAU_22656</name>
</gene>
<accession>A0ABQ9WSW9</accession>
<keyword evidence="2" id="KW-1185">Reference proteome</keyword>
<name>A0ABQ9WSW9_9EUKA</name>
<proteinExistence type="predicted"/>